<dbReference type="Proteomes" id="UP000002315">
    <property type="component" value="Chromosome"/>
</dbReference>
<organism evidence="3 4">
    <name type="scientific">Methanothermus fervidus (strain ATCC 43054 / DSM 2088 / JCM 10308 / V24 S)</name>
    <dbReference type="NCBI Taxonomy" id="523846"/>
    <lineage>
        <taxon>Archaea</taxon>
        <taxon>Methanobacteriati</taxon>
        <taxon>Methanobacteriota</taxon>
        <taxon>Methanomada group</taxon>
        <taxon>Methanobacteria</taxon>
        <taxon>Methanobacteriales</taxon>
        <taxon>Methanothermaceae</taxon>
        <taxon>Methanothermus</taxon>
    </lineage>
</organism>
<dbReference type="EMBL" id="CP002278">
    <property type="protein sequence ID" value="ADP77882.1"/>
    <property type="molecule type" value="Genomic_DNA"/>
</dbReference>
<gene>
    <name evidence="3" type="ordered locus">Mfer_1088</name>
</gene>
<dbReference type="SUPFAM" id="SSF52499">
    <property type="entry name" value="Isochorismatase-like hydrolases"/>
    <property type="match status" value="1"/>
</dbReference>
<sequence>MLEYFWVIIVKIALLIIDMLEEFVHGKLSSPESRKIIPVIKELIKVARENKIPIIYLADKHFHFDHELKIWGPHAMAESPESEIIDELKPEDKDIVLYKRSYSGFRETGLDYILRDLNIDTLVLTGIHTHICVFHTAIDAYYARYDVIIVEDGVSALSNEDHEWALKYMKEILGCKVMKANEVQKLLEK</sequence>
<dbReference type="Pfam" id="PF00857">
    <property type="entry name" value="Isochorismatase"/>
    <property type="match status" value="1"/>
</dbReference>
<evidence type="ECO:0000259" key="2">
    <source>
        <dbReference type="Pfam" id="PF00857"/>
    </source>
</evidence>
<dbReference type="PRINTS" id="PR01398">
    <property type="entry name" value="ISCHRISMTASE"/>
</dbReference>
<keyword evidence="1 3" id="KW-0378">Hydrolase</keyword>
<dbReference type="InterPro" id="IPR050272">
    <property type="entry name" value="Isochorismatase-like_hydrls"/>
</dbReference>
<dbReference type="PANTHER" id="PTHR43540">
    <property type="entry name" value="PEROXYUREIDOACRYLATE/UREIDOACRYLATE AMIDOHYDROLASE-RELATED"/>
    <property type="match status" value="1"/>
</dbReference>
<dbReference type="AlphaFoldDB" id="E3GWB7"/>
<evidence type="ECO:0000313" key="4">
    <source>
        <dbReference type="Proteomes" id="UP000002315"/>
    </source>
</evidence>
<evidence type="ECO:0000256" key="1">
    <source>
        <dbReference type="ARBA" id="ARBA00022801"/>
    </source>
</evidence>
<name>E3GWB7_METFV</name>
<dbReference type="KEGG" id="mfv:Mfer_1088"/>
<feature type="domain" description="Isochorismatase-like" evidence="2">
    <location>
        <begin position="13"/>
        <end position="179"/>
    </location>
</feature>
<dbReference type="PANTHER" id="PTHR43540:SF6">
    <property type="entry name" value="ISOCHORISMATASE-LIKE DOMAIN-CONTAINING PROTEIN"/>
    <property type="match status" value="1"/>
</dbReference>
<accession>E3GWB7</accession>
<dbReference type="InterPro" id="IPR000868">
    <property type="entry name" value="Isochorismatase-like_dom"/>
</dbReference>
<dbReference type="HOGENOM" id="CLU_068979_8_4_2"/>
<dbReference type="InterPro" id="IPR016291">
    <property type="entry name" value="Isochorismatase"/>
</dbReference>
<dbReference type="CDD" id="cd00431">
    <property type="entry name" value="cysteine_hydrolases"/>
    <property type="match status" value="1"/>
</dbReference>
<evidence type="ECO:0000313" key="3">
    <source>
        <dbReference type="EMBL" id="ADP77882.1"/>
    </source>
</evidence>
<protein>
    <submittedName>
        <fullName evidence="3">Isochorismatase hydrolase</fullName>
    </submittedName>
</protein>
<dbReference type="GO" id="GO:0008908">
    <property type="term" value="F:isochorismatase activity"/>
    <property type="evidence" value="ECO:0007669"/>
    <property type="project" value="InterPro"/>
</dbReference>
<dbReference type="STRING" id="523846.Mfer_1088"/>
<reference evidence="3 4" key="1">
    <citation type="journal article" date="2010" name="Stand. Genomic Sci.">
        <title>Complete genome sequence of Methanothermus fervidus type strain (V24S).</title>
        <authorList>
            <person name="Anderson I."/>
            <person name="Djao O.D."/>
            <person name="Misra M."/>
            <person name="Chertkov O."/>
            <person name="Nolan M."/>
            <person name="Lucas S."/>
            <person name="Lapidus A."/>
            <person name="Del Rio T.G."/>
            <person name="Tice H."/>
            <person name="Cheng J.F."/>
            <person name="Tapia R."/>
            <person name="Han C."/>
            <person name="Goodwin L."/>
            <person name="Pitluck S."/>
            <person name="Liolios K."/>
            <person name="Ivanova N."/>
            <person name="Mavromatis K."/>
            <person name="Mikhailova N."/>
            <person name="Pati A."/>
            <person name="Brambilla E."/>
            <person name="Chen A."/>
            <person name="Palaniappan K."/>
            <person name="Land M."/>
            <person name="Hauser L."/>
            <person name="Chang Y.J."/>
            <person name="Jeffries C.D."/>
            <person name="Sikorski J."/>
            <person name="Spring S."/>
            <person name="Rohde M."/>
            <person name="Eichinger K."/>
            <person name="Huber H."/>
            <person name="Wirth R."/>
            <person name="Goker M."/>
            <person name="Detter J.C."/>
            <person name="Woyke T."/>
            <person name="Bristow J."/>
            <person name="Eisen J.A."/>
            <person name="Markowitz V."/>
            <person name="Hugenholtz P."/>
            <person name="Klenk H.P."/>
            <person name="Kyrpides N.C."/>
        </authorList>
    </citation>
    <scope>NUCLEOTIDE SEQUENCE [LARGE SCALE GENOMIC DNA]</scope>
    <source>
        <strain evidence="4">ATCC 43054 / DSM 2088 / JCM 10308 / V24 S</strain>
    </source>
</reference>
<dbReference type="InterPro" id="IPR036380">
    <property type="entry name" value="Isochorismatase-like_sf"/>
</dbReference>
<dbReference type="Gene3D" id="3.40.50.850">
    <property type="entry name" value="Isochorismatase-like"/>
    <property type="match status" value="1"/>
</dbReference>
<keyword evidence="4" id="KW-1185">Reference proteome</keyword>
<proteinExistence type="predicted"/>